<keyword evidence="2" id="KW-0677">Repeat</keyword>
<dbReference type="Proteomes" id="UP000663868">
    <property type="component" value="Unassembled WGS sequence"/>
</dbReference>
<comment type="caution">
    <text evidence="9">The sequence shown here is derived from an EMBL/GenBank/DDBJ whole genome shotgun (WGS) entry which is preliminary data.</text>
</comment>
<feature type="transmembrane region" description="Helical" evidence="7">
    <location>
        <begin position="180"/>
        <end position="197"/>
    </location>
</feature>
<dbReference type="InterPro" id="IPR052076">
    <property type="entry name" value="TRP_cation_channel"/>
</dbReference>
<dbReference type="Proteomes" id="UP000663860">
    <property type="component" value="Unassembled WGS sequence"/>
</dbReference>
<evidence type="ECO:0000313" key="8">
    <source>
        <dbReference type="EMBL" id="CAF0877713.1"/>
    </source>
</evidence>
<proteinExistence type="predicted"/>
<gene>
    <name evidence="8" type="ORF">IZO911_LOCUS11013</name>
    <name evidence="9" type="ORF">KXQ929_LOCUS4599</name>
</gene>
<dbReference type="GO" id="GO:0022857">
    <property type="term" value="F:transmembrane transporter activity"/>
    <property type="evidence" value="ECO:0007669"/>
    <property type="project" value="TreeGrafter"/>
</dbReference>
<evidence type="ECO:0000313" key="10">
    <source>
        <dbReference type="Proteomes" id="UP000663868"/>
    </source>
</evidence>
<dbReference type="PANTHER" id="PTHR47143:SF1">
    <property type="entry name" value="ION_TRANS DOMAIN-CONTAINING PROTEIN"/>
    <property type="match status" value="1"/>
</dbReference>
<keyword evidence="1" id="KW-0813">Transport</keyword>
<evidence type="ECO:0000256" key="6">
    <source>
        <dbReference type="ARBA" id="ARBA00023303"/>
    </source>
</evidence>
<evidence type="ECO:0000256" key="2">
    <source>
        <dbReference type="ARBA" id="ARBA00022737"/>
    </source>
</evidence>
<accession>A0A818MKB5</accession>
<dbReference type="EMBL" id="CAJOBB010000160">
    <property type="protein sequence ID" value="CAF3590550.1"/>
    <property type="molecule type" value="Genomic_DNA"/>
</dbReference>
<evidence type="ECO:0000256" key="5">
    <source>
        <dbReference type="ARBA" id="ARBA00023180"/>
    </source>
</evidence>
<evidence type="ECO:0000256" key="4">
    <source>
        <dbReference type="ARBA" id="ARBA00023065"/>
    </source>
</evidence>
<evidence type="ECO:0000256" key="1">
    <source>
        <dbReference type="ARBA" id="ARBA00022448"/>
    </source>
</evidence>
<feature type="transmembrane region" description="Helical" evidence="7">
    <location>
        <begin position="226"/>
        <end position="244"/>
    </location>
</feature>
<dbReference type="EMBL" id="CAJNOE010000081">
    <property type="protein sequence ID" value="CAF0877713.1"/>
    <property type="molecule type" value="Genomic_DNA"/>
</dbReference>
<evidence type="ECO:0008006" key="11">
    <source>
        <dbReference type="Google" id="ProtNLM"/>
    </source>
</evidence>
<name>A0A818MKB5_9BILA</name>
<keyword evidence="5" id="KW-0325">Glycoprotein</keyword>
<reference evidence="9" key="1">
    <citation type="submission" date="2021-02" db="EMBL/GenBank/DDBJ databases">
        <authorList>
            <person name="Nowell W R."/>
        </authorList>
    </citation>
    <scope>NUCLEOTIDE SEQUENCE</scope>
</reference>
<evidence type="ECO:0000313" key="9">
    <source>
        <dbReference type="EMBL" id="CAF3590550.1"/>
    </source>
</evidence>
<feature type="transmembrane region" description="Helical" evidence="7">
    <location>
        <begin position="204"/>
        <end position="220"/>
    </location>
</feature>
<dbReference type="GO" id="GO:0034220">
    <property type="term" value="P:monoatomic ion transmembrane transport"/>
    <property type="evidence" value="ECO:0007669"/>
    <property type="project" value="UniProtKB-KW"/>
</dbReference>
<keyword evidence="7" id="KW-0472">Membrane</keyword>
<protein>
    <recommendedName>
        <fullName evidence="11">Ion transport domain-containing protein</fullName>
    </recommendedName>
</protein>
<evidence type="ECO:0000256" key="7">
    <source>
        <dbReference type="SAM" id="Phobius"/>
    </source>
</evidence>
<feature type="transmembrane region" description="Helical" evidence="7">
    <location>
        <begin position="326"/>
        <end position="352"/>
    </location>
</feature>
<dbReference type="AlphaFoldDB" id="A0A818MKB5"/>
<feature type="transmembrane region" description="Helical" evidence="7">
    <location>
        <begin position="120"/>
        <end position="140"/>
    </location>
</feature>
<keyword evidence="3" id="KW-0040">ANK repeat</keyword>
<dbReference type="GO" id="GO:1902495">
    <property type="term" value="C:transmembrane transporter complex"/>
    <property type="evidence" value="ECO:0007669"/>
    <property type="project" value="TreeGrafter"/>
</dbReference>
<keyword evidence="4" id="KW-0406">Ion transport</keyword>
<dbReference type="PANTHER" id="PTHR47143">
    <property type="entry name" value="TRANSIENT RECEPTOR POTENTIAL CATION CHANNEL PROTEIN PAINLESS"/>
    <property type="match status" value="1"/>
</dbReference>
<keyword evidence="6" id="KW-0407">Ion channel</keyword>
<sequence>MLTYTDDAYTLVNNHPLLIAGAQSKCPALVEHPYNICLRDQMYSQYGFLKVRLLSFLLYGCFLGLLTTIVLLGKQPEYFFAKTDRNMTNDLDTCAIVSKNLTAANDPEALQTTSYKRIKYSYYTSLITLAVKNFIFIVALFPRISRIASSLPEMCALVLSFVYVYDWTDWQSPVIIRCPIQYQIGAMGLLVAWINLLGYVKRTSYFNIGLFVAMLQLIAFKFIKFIPVLLVIVCGFGFTYWMLLQNQQPFKTPIEALIRTGFLMFDIGYEDRLYGSEQYYYPLLYLIIILTAIVFCIFILNLLISLAVGEIPSLTDRGTLWQSQMLYFLLSDYSTVMFQFMRVLNCISCGILQRRIRKRLINGKLRREPIVIIEADHKHNRFKKLWTYVKENIFGEKIHNDVTPKNISAGVEQNEKQ</sequence>
<keyword evidence="7" id="KW-0812">Transmembrane</keyword>
<keyword evidence="7" id="KW-1133">Transmembrane helix</keyword>
<feature type="transmembrane region" description="Helical" evidence="7">
    <location>
        <begin position="283"/>
        <end position="306"/>
    </location>
</feature>
<feature type="transmembrane region" description="Helical" evidence="7">
    <location>
        <begin position="51"/>
        <end position="72"/>
    </location>
</feature>
<organism evidence="9 10">
    <name type="scientific">Adineta steineri</name>
    <dbReference type="NCBI Taxonomy" id="433720"/>
    <lineage>
        <taxon>Eukaryota</taxon>
        <taxon>Metazoa</taxon>
        <taxon>Spiralia</taxon>
        <taxon>Gnathifera</taxon>
        <taxon>Rotifera</taxon>
        <taxon>Eurotatoria</taxon>
        <taxon>Bdelloidea</taxon>
        <taxon>Adinetida</taxon>
        <taxon>Adinetidae</taxon>
        <taxon>Adineta</taxon>
    </lineage>
</organism>
<evidence type="ECO:0000256" key="3">
    <source>
        <dbReference type="ARBA" id="ARBA00023043"/>
    </source>
</evidence>